<dbReference type="InterPro" id="IPR058625">
    <property type="entry name" value="MdtA-like_BSH"/>
</dbReference>
<evidence type="ECO:0000256" key="2">
    <source>
        <dbReference type="SAM" id="Coils"/>
    </source>
</evidence>
<comment type="similarity">
    <text evidence="1">Belongs to the membrane fusion protein (MFP) (TC 8.A.1) family.</text>
</comment>
<evidence type="ECO:0000259" key="3">
    <source>
        <dbReference type="Pfam" id="PF25917"/>
    </source>
</evidence>
<dbReference type="AlphaFoldDB" id="A0A4R2KFG2"/>
<dbReference type="InterPro" id="IPR006143">
    <property type="entry name" value="RND_pump_MFP"/>
</dbReference>
<evidence type="ECO:0000313" key="6">
    <source>
        <dbReference type="Proteomes" id="UP000295142"/>
    </source>
</evidence>
<sequence>MRWIPMLTALLVTLSLYFLLMERDRVMAFAGAEPAAAAPEAPSVEQERRVSVVVQRIRAETVQGAVLVRGETEAARQVEVRAETNGRVISEPLPKGTAVAEGDVLCRLDPGTRAATLAQAEAAHAESLARLPEAQANVARAQAQIAEAAINDRAARALSEGGFASESRVAGTQSAVSAAEAALASAEAGLEAARTAIRTAEANVAIANTEIDRLTITAPFAGLIDDDTAELGALMQPGALCATVIQLDPIQLVGYVPETQLDRVELGALAGGRLASGREVTGRVSHVARTADSATRTFRVEVEIANTAGEIRAGQTVEMGIVTAGQTAHLVPQSAMTLDDAGRLGLRLAEADATARFVPVEVLRDTADGFWITGLPDEADVIVVGQEFVTDGVPLAVTYRGAAE</sequence>
<evidence type="ECO:0000313" key="5">
    <source>
        <dbReference type="EMBL" id="TCO70957.1"/>
    </source>
</evidence>
<dbReference type="EMBL" id="SLWW01000008">
    <property type="protein sequence ID" value="TCO70957.1"/>
    <property type="molecule type" value="Genomic_DNA"/>
</dbReference>
<organism evidence="5 6">
    <name type="scientific">Rhodovulum euryhalinum</name>
    <dbReference type="NCBI Taxonomy" id="35805"/>
    <lineage>
        <taxon>Bacteria</taxon>
        <taxon>Pseudomonadati</taxon>
        <taxon>Pseudomonadota</taxon>
        <taxon>Alphaproteobacteria</taxon>
        <taxon>Rhodobacterales</taxon>
        <taxon>Paracoccaceae</taxon>
        <taxon>Rhodovulum</taxon>
    </lineage>
</organism>
<dbReference type="Gene3D" id="2.40.420.20">
    <property type="match status" value="1"/>
</dbReference>
<dbReference type="NCBIfam" id="TIGR01730">
    <property type="entry name" value="RND_mfp"/>
    <property type="match status" value="1"/>
</dbReference>
<dbReference type="Gene3D" id="2.40.50.100">
    <property type="match status" value="1"/>
</dbReference>
<comment type="caution">
    <text evidence="5">The sequence shown here is derived from an EMBL/GenBank/DDBJ whole genome shotgun (WGS) entry which is preliminary data.</text>
</comment>
<dbReference type="GO" id="GO:0015562">
    <property type="term" value="F:efflux transmembrane transporter activity"/>
    <property type="evidence" value="ECO:0007669"/>
    <property type="project" value="TreeGrafter"/>
</dbReference>
<dbReference type="OrthoDB" id="9806939at2"/>
<gene>
    <name evidence="5" type="ORF">EV655_108199</name>
</gene>
<dbReference type="Pfam" id="PF25954">
    <property type="entry name" value="Beta-barrel_RND_2"/>
    <property type="match status" value="1"/>
</dbReference>
<dbReference type="InterPro" id="IPR058792">
    <property type="entry name" value="Beta-barrel_RND_2"/>
</dbReference>
<dbReference type="GO" id="GO:1990281">
    <property type="term" value="C:efflux pump complex"/>
    <property type="evidence" value="ECO:0007669"/>
    <property type="project" value="TreeGrafter"/>
</dbReference>
<dbReference type="Proteomes" id="UP000295142">
    <property type="component" value="Unassembled WGS sequence"/>
</dbReference>
<keyword evidence="2" id="KW-0175">Coiled coil</keyword>
<dbReference type="SUPFAM" id="SSF111369">
    <property type="entry name" value="HlyD-like secretion proteins"/>
    <property type="match status" value="1"/>
</dbReference>
<dbReference type="Pfam" id="PF25917">
    <property type="entry name" value="BSH_RND"/>
    <property type="match status" value="1"/>
</dbReference>
<dbReference type="PANTHER" id="PTHR30469:SF29">
    <property type="entry name" value="BLR2860 PROTEIN"/>
    <property type="match status" value="1"/>
</dbReference>
<evidence type="ECO:0000256" key="1">
    <source>
        <dbReference type="ARBA" id="ARBA00009477"/>
    </source>
</evidence>
<name>A0A4R2KFG2_9RHOB</name>
<keyword evidence="6" id="KW-1185">Reference proteome</keyword>
<dbReference type="Gene3D" id="2.40.30.170">
    <property type="match status" value="1"/>
</dbReference>
<reference evidence="5 6" key="1">
    <citation type="submission" date="2019-03" db="EMBL/GenBank/DDBJ databases">
        <title>Genomic Encyclopedia of Type Strains, Phase IV (KMG-IV): sequencing the most valuable type-strain genomes for metagenomic binning, comparative biology and taxonomic classification.</title>
        <authorList>
            <person name="Goeker M."/>
        </authorList>
    </citation>
    <scope>NUCLEOTIDE SEQUENCE [LARGE SCALE GENOMIC DNA]</scope>
    <source>
        <strain evidence="5 6">DSM 4868</strain>
    </source>
</reference>
<feature type="domain" description="CusB-like beta-barrel" evidence="4">
    <location>
        <begin position="255"/>
        <end position="322"/>
    </location>
</feature>
<protein>
    <submittedName>
        <fullName evidence="5">Multidrug efflux system membrane fusion protein</fullName>
    </submittedName>
</protein>
<accession>A0A4R2KFG2</accession>
<evidence type="ECO:0000259" key="4">
    <source>
        <dbReference type="Pfam" id="PF25954"/>
    </source>
</evidence>
<proteinExistence type="inferred from homology"/>
<dbReference type="Gene3D" id="1.10.287.470">
    <property type="entry name" value="Helix hairpin bin"/>
    <property type="match status" value="1"/>
</dbReference>
<feature type="coiled-coil region" evidence="2">
    <location>
        <begin position="183"/>
        <end position="217"/>
    </location>
</feature>
<dbReference type="PANTHER" id="PTHR30469">
    <property type="entry name" value="MULTIDRUG RESISTANCE PROTEIN MDTA"/>
    <property type="match status" value="1"/>
</dbReference>
<feature type="domain" description="Multidrug resistance protein MdtA-like barrel-sandwich hybrid" evidence="3">
    <location>
        <begin position="76"/>
        <end position="242"/>
    </location>
</feature>